<evidence type="ECO:0000313" key="1">
    <source>
        <dbReference type="EMBL" id="KAI5657806.1"/>
    </source>
</evidence>
<proteinExistence type="predicted"/>
<protein>
    <submittedName>
        <fullName evidence="1">Uncharacterized protein</fullName>
    </submittedName>
</protein>
<name>A0ACC0AAL5_CATRO</name>
<accession>A0ACC0AAL5</accession>
<gene>
    <name evidence="1" type="ORF">M9H77_26599</name>
</gene>
<evidence type="ECO:0000313" key="2">
    <source>
        <dbReference type="Proteomes" id="UP001060085"/>
    </source>
</evidence>
<organism evidence="1 2">
    <name type="scientific">Catharanthus roseus</name>
    <name type="common">Madagascar periwinkle</name>
    <name type="synonym">Vinca rosea</name>
    <dbReference type="NCBI Taxonomy" id="4058"/>
    <lineage>
        <taxon>Eukaryota</taxon>
        <taxon>Viridiplantae</taxon>
        <taxon>Streptophyta</taxon>
        <taxon>Embryophyta</taxon>
        <taxon>Tracheophyta</taxon>
        <taxon>Spermatophyta</taxon>
        <taxon>Magnoliopsida</taxon>
        <taxon>eudicotyledons</taxon>
        <taxon>Gunneridae</taxon>
        <taxon>Pentapetalae</taxon>
        <taxon>asterids</taxon>
        <taxon>lamiids</taxon>
        <taxon>Gentianales</taxon>
        <taxon>Apocynaceae</taxon>
        <taxon>Rauvolfioideae</taxon>
        <taxon>Vinceae</taxon>
        <taxon>Catharanthinae</taxon>
        <taxon>Catharanthus</taxon>
    </lineage>
</organism>
<comment type="caution">
    <text evidence="1">The sequence shown here is derived from an EMBL/GenBank/DDBJ whole genome shotgun (WGS) entry which is preliminary data.</text>
</comment>
<keyword evidence="2" id="KW-1185">Reference proteome</keyword>
<dbReference type="EMBL" id="CM044706">
    <property type="protein sequence ID" value="KAI5657806.1"/>
    <property type="molecule type" value="Genomic_DNA"/>
</dbReference>
<dbReference type="Proteomes" id="UP001060085">
    <property type="component" value="Linkage Group LG06"/>
</dbReference>
<reference evidence="2" key="1">
    <citation type="journal article" date="2023" name="Nat. Plants">
        <title>Single-cell RNA sequencing provides a high-resolution roadmap for understanding the multicellular compartmentation of specialized metabolism.</title>
        <authorList>
            <person name="Sun S."/>
            <person name="Shen X."/>
            <person name="Li Y."/>
            <person name="Li Y."/>
            <person name="Wang S."/>
            <person name="Li R."/>
            <person name="Zhang H."/>
            <person name="Shen G."/>
            <person name="Guo B."/>
            <person name="Wei J."/>
            <person name="Xu J."/>
            <person name="St-Pierre B."/>
            <person name="Chen S."/>
            <person name="Sun C."/>
        </authorList>
    </citation>
    <scope>NUCLEOTIDE SEQUENCE [LARGE SCALE GENOMIC DNA]</scope>
</reference>
<sequence>MTVTLYDVELILGVPAYSSVVDSRLSREQLLWLVQDDLGLALTGGLGFNAAELHAIATIHSSAIRVATLFLPDYGHCCRMQVLLGGMDISVLSDVCTTGYENENILLDIRLRLDVMTADEVRWVSYRMQEIRTCWVSTWHGFIIYFDCVEPYMPDRVLRQFSHPRIQNLGNIPSGFRLPVALVMPPQALLDLIAREASREDLQDSELGCTVPDLLRKYYRAP</sequence>